<dbReference type="EMBL" id="RAPO01000004">
    <property type="protein sequence ID" value="RKD89010.1"/>
    <property type="molecule type" value="Genomic_DNA"/>
</dbReference>
<keyword evidence="4" id="KW-1185">Reference proteome</keyword>
<reference evidence="3 4" key="1">
    <citation type="submission" date="2018-09" db="EMBL/GenBank/DDBJ databases">
        <title>Genomic Encyclopedia of Archaeal and Bacterial Type Strains, Phase II (KMG-II): from individual species to whole genera.</title>
        <authorList>
            <person name="Goeker M."/>
        </authorList>
    </citation>
    <scope>NUCLEOTIDE SEQUENCE [LARGE SCALE GENOMIC DNA]</scope>
    <source>
        <strain evidence="3 4">DSM 13151</strain>
    </source>
</reference>
<feature type="coiled-coil region" evidence="1">
    <location>
        <begin position="136"/>
        <end position="163"/>
    </location>
</feature>
<evidence type="ECO:0000256" key="2">
    <source>
        <dbReference type="SAM" id="MobiDB-lite"/>
    </source>
</evidence>
<protein>
    <recommendedName>
        <fullName evidence="5">Copper binding plastocyanin/azurin family protein</fullName>
    </recommendedName>
</protein>
<dbReference type="InterPro" id="IPR008972">
    <property type="entry name" value="Cupredoxin"/>
</dbReference>
<keyword evidence="1" id="KW-0175">Coiled coil</keyword>
<proteinExistence type="predicted"/>
<feature type="compositionally biased region" description="Acidic residues" evidence="2">
    <location>
        <begin position="45"/>
        <end position="59"/>
    </location>
</feature>
<feature type="region of interest" description="Disordered" evidence="2">
    <location>
        <begin position="1"/>
        <end position="75"/>
    </location>
</feature>
<evidence type="ECO:0000256" key="1">
    <source>
        <dbReference type="SAM" id="Coils"/>
    </source>
</evidence>
<dbReference type="AlphaFoldDB" id="A0A3R7KIY8"/>
<dbReference type="Gene3D" id="2.60.40.420">
    <property type="entry name" value="Cupredoxins - blue copper proteins"/>
    <property type="match status" value="1"/>
</dbReference>
<gene>
    <name evidence="3" type="ORF">ATJ93_3831</name>
</gene>
<comment type="caution">
    <text evidence="3">The sequence shown here is derived from an EMBL/GenBank/DDBJ whole genome shotgun (WGS) entry which is preliminary data.</text>
</comment>
<accession>A0A3R7KIY8</accession>
<name>A0A3R7KIY8_9EURY</name>
<evidence type="ECO:0000313" key="4">
    <source>
        <dbReference type="Proteomes" id="UP000283805"/>
    </source>
</evidence>
<dbReference type="RefSeq" id="WP_245977691.1">
    <property type="nucleotide sequence ID" value="NZ_RAPO01000004.1"/>
</dbReference>
<organism evidence="3 4">
    <name type="scientific">Halopiger aswanensis</name>
    <dbReference type="NCBI Taxonomy" id="148449"/>
    <lineage>
        <taxon>Archaea</taxon>
        <taxon>Methanobacteriati</taxon>
        <taxon>Methanobacteriota</taxon>
        <taxon>Stenosarchaea group</taxon>
        <taxon>Halobacteria</taxon>
        <taxon>Halobacteriales</taxon>
        <taxon>Natrialbaceae</taxon>
        <taxon>Halopiger</taxon>
    </lineage>
</organism>
<dbReference type="Proteomes" id="UP000283805">
    <property type="component" value="Unassembled WGS sequence"/>
</dbReference>
<sequence length="184" mass="19751">MGGTLATLPVAGCLSNEDSRGETDESEPNETPDVGTGDESAPEGNEAENEGDDAADENDNGATDDGTDVSADWENVGEIVLSATTAGWEGIAPAAIEGEKNPTLVLEAGAEYVITWRNDDGQPHNIEIWDESESVLDGYETELMDEKDETQSLEIEARDEMAEYVCEIHADWSKRGDIEIEGDP</sequence>
<evidence type="ECO:0000313" key="3">
    <source>
        <dbReference type="EMBL" id="RKD89010.1"/>
    </source>
</evidence>
<evidence type="ECO:0008006" key="5">
    <source>
        <dbReference type="Google" id="ProtNLM"/>
    </source>
</evidence>